<reference evidence="2 3" key="1">
    <citation type="journal article" date="2009" name="Stand. Genomic Sci.">
        <title>Complete genome sequence of Catenulispora acidiphila type strain (ID 139908).</title>
        <authorList>
            <person name="Copeland A."/>
            <person name="Lapidus A."/>
            <person name="Glavina Del Rio T."/>
            <person name="Nolan M."/>
            <person name="Lucas S."/>
            <person name="Chen F."/>
            <person name="Tice H."/>
            <person name="Cheng J.F."/>
            <person name="Bruce D."/>
            <person name="Goodwin L."/>
            <person name="Pitluck S."/>
            <person name="Mikhailova N."/>
            <person name="Pati A."/>
            <person name="Ivanova N."/>
            <person name="Mavromatis K."/>
            <person name="Chen A."/>
            <person name="Palaniappan K."/>
            <person name="Chain P."/>
            <person name="Land M."/>
            <person name="Hauser L."/>
            <person name="Chang Y.J."/>
            <person name="Jeffries C.D."/>
            <person name="Chertkov O."/>
            <person name="Brettin T."/>
            <person name="Detter J.C."/>
            <person name="Han C."/>
            <person name="Ali Z."/>
            <person name="Tindall B.J."/>
            <person name="Goker M."/>
            <person name="Bristow J."/>
            <person name="Eisen J.A."/>
            <person name="Markowitz V."/>
            <person name="Hugenholtz P."/>
            <person name="Kyrpides N.C."/>
            <person name="Klenk H.P."/>
        </authorList>
    </citation>
    <scope>NUCLEOTIDE SEQUENCE [LARGE SCALE GENOMIC DNA]</scope>
    <source>
        <strain evidence="3">DSM 44928 / JCM 14897 / NBRC 102108 / NRRL B-24433 / ID139908</strain>
    </source>
</reference>
<dbReference type="Proteomes" id="UP000000851">
    <property type="component" value="Chromosome"/>
</dbReference>
<evidence type="ECO:0000313" key="2">
    <source>
        <dbReference type="EMBL" id="ACU70785.1"/>
    </source>
</evidence>
<dbReference type="KEGG" id="cai:Caci_1865"/>
<protein>
    <submittedName>
        <fullName evidence="2">Uncharacterized protein</fullName>
    </submittedName>
</protein>
<dbReference type="AlphaFoldDB" id="C7QE94"/>
<dbReference type="EMBL" id="CP001700">
    <property type="protein sequence ID" value="ACU70785.1"/>
    <property type="molecule type" value="Genomic_DNA"/>
</dbReference>
<proteinExistence type="predicted"/>
<dbReference type="InParanoid" id="C7QE94"/>
<feature type="region of interest" description="Disordered" evidence="1">
    <location>
        <begin position="66"/>
        <end position="91"/>
    </location>
</feature>
<dbReference type="HOGENOM" id="CLU_2421559_0_0_11"/>
<accession>C7QE94</accession>
<keyword evidence="3" id="KW-1185">Reference proteome</keyword>
<dbReference type="STRING" id="479433.Caci_1865"/>
<evidence type="ECO:0000256" key="1">
    <source>
        <dbReference type="SAM" id="MobiDB-lite"/>
    </source>
</evidence>
<evidence type="ECO:0000313" key="3">
    <source>
        <dbReference type="Proteomes" id="UP000000851"/>
    </source>
</evidence>
<organism evidence="2 3">
    <name type="scientific">Catenulispora acidiphila (strain DSM 44928 / JCM 14897 / NBRC 102108 / NRRL B-24433 / ID139908)</name>
    <dbReference type="NCBI Taxonomy" id="479433"/>
    <lineage>
        <taxon>Bacteria</taxon>
        <taxon>Bacillati</taxon>
        <taxon>Actinomycetota</taxon>
        <taxon>Actinomycetes</taxon>
        <taxon>Catenulisporales</taxon>
        <taxon>Catenulisporaceae</taxon>
        <taxon>Catenulispora</taxon>
    </lineage>
</organism>
<name>C7QE94_CATAD</name>
<sequence>MLDLPLSQGSEAFARLASARLETGVARAGNAPARLRLPAGGAARASFGSTPAVPRITRAFVANATLSPDSRAPSPASNGLTSADIEWFPHP</sequence>
<gene>
    <name evidence="2" type="ordered locus">Caci_1865</name>
</gene>